<accession>A0A6N9H9Y8</accession>
<evidence type="ECO:0000313" key="2">
    <source>
        <dbReference type="EMBL" id="MYM20322.1"/>
    </source>
</evidence>
<dbReference type="RefSeq" id="WP_160953741.1">
    <property type="nucleotide sequence ID" value="NZ_WWEQ01000046.1"/>
</dbReference>
<organism evidence="2 3">
    <name type="scientific">Brevibacterium rongguiense</name>
    <dbReference type="NCBI Taxonomy" id="2695267"/>
    <lineage>
        <taxon>Bacteria</taxon>
        <taxon>Bacillati</taxon>
        <taxon>Actinomycetota</taxon>
        <taxon>Actinomycetes</taxon>
        <taxon>Micrococcales</taxon>
        <taxon>Brevibacteriaceae</taxon>
        <taxon>Brevibacterium</taxon>
    </lineage>
</organism>
<dbReference type="Proteomes" id="UP000469215">
    <property type="component" value="Unassembled WGS sequence"/>
</dbReference>
<sequence length="171" mass="18650">MGLLSRLRRSGSGQPAKRPRAAQQDRAYGTGVWRQHRDRFNRAVDRFYQTALAVREEARADDPQQEEAAEALAALTYDLNALGERIDETARRAHAQVPVADMVVPAQVRAVVGDLAEGMSKAALLVAQAAQAAAMSRAAIRMGTDPREAARAAGSYVRDAQRAVERLEERA</sequence>
<name>A0A6N9H9Y8_9MICO</name>
<evidence type="ECO:0000256" key="1">
    <source>
        <dbReference type="SAM" id="MobiDB-lite"/>
    </source>
</evidence>
<keyword evidence="3" id="KW-1185">Reference proteome</keyword>
<protein>
    <submittedName>
        <fullName evidence="2">Uncharacterized protein</fullName>
    </submittedName>
</protein>
<dbReference type="EMBL" id="WWEQ01000046">
    <property type="protein sequence ID" value="MYM20322.1"/>
    <property type="molecule type" value="Genomic_DNA"/>
</dbReference>
<proteinExistence type="predicted"/>
<feature type="compositionally biased region" description="Low complexity" evidence="1">
    <location>
        <begin position="1"/>
        <end position="13"/>
    </location>
</feature>
<evidence type="ECO:0000313" key="3">
    <source>
        <dbReference type="Proteomes" id="UP000469215"/>
    </source>
</evidence>
<reference evidence="2 3" key="1">
    <citation type="submission" date="2020-01" db="EMBL/GenBank/DDBJ databases">
        <authorList>
            <person name="Deng T."/>
        </authorList>
    </citation>
    <scope>NUCLEOTIDE SEQUENCE [LARGE SCALE GENOMIC DNA]</scope>
    <source>
        <strain evidence="2 3">5221</strain>
    </source>
</reference>
<dbReference type="AlphaFoldDB" id="A0A6N9H9Y8"/>
<feature type="region of interest" description="Disordered" evidence="1">
    <location>
        <begin position="1"/>
        <end position="32"/>
    </location>
</feature>
<comment type="caution">
    <text evidence="2">The sequence shown here is derived from an EMBL/GenBank/DDBJ whole genome shotgun (WGS) entry which is preliminary data.</text>
</comment>
<gene>
    <name evidence="2" type="ORF">GSY69_10185</name>
</gene>